<keyword evidence="4" id="KW-1185">Reference proteome</keyword>
<name>A0ABV1N8H6_9GAMM</name>
<evidence type="ECO:0000313" key="4">
    <source>
        <dbReference type="Proteomes" id="UP001472978"/>
    </source>
</evidence>
<protein>
    <submittedName>
        <fullName evidence="3">Glycosyltransferase family 4 protein</fullName>
        <ecNumber evidence="3">2.4.-.-</ecNumber>
    </submittedName>
</protein>
<dbReference type="InterPro" id="IPR028098">
    <property type="entry name" value="Glyco_trans_4-like_N"/>
</dbReference>
<evidence type="ECO:0000313" key="3">
    <source>
        <dbReference type="EMBL" id="MEQ6890032.1"/>
    </source>
</evidence>
<feature type="domain" description="Glycosyl transferase family 1" evidence="1">
    <location>
        <begin position="171"/>
        <end position="333"/>
    </location>
</feature>
<keyword evidence="3" id="KW-0808">Transferase</keyword>
<reference evidence="3 4" key="1">
    <citation type="submission" date="2024-05" db="EMBL/GenBank/DDBJ databases">
        <title>Halomonas sp. CS7 16S ribosomal RNA gene Genome sequencing and assembly.</title>
        <authorList>
            <person name="Yook S."/>
        </authorList>
    </citation>
    <scope>NUCLEOTIDE SEQUENCE [LARGE SCALE GENOMIC DNA]</scope>
    <source>
        <strain evidence="3 4">CS7</strain>
    </source>
</reference>
<dbReference type="Pfam" id="PF13439">
    <property type="entry name" value="Glyco_transf_4"/>
    <property type="match status" value="1"/>
</dbReference>
<accession>A0ABV1N8H6</accession>
<feature type="domain" description="Glycosyltransferase subfamily 4-like N-terminal" evidence="2">
    <location>
        <begin position="13"/>
        <end position="168"/>
    </location>
</feature>
<evidence type="ECO:0000259" key="2">
    <source>
        <dbReference type="Pfam" id="PF13439"/>
    </source>
</evidence>
<dbReference type="EMBL" id="JBEGCI010000015">
    <property type="protein sequence ID" value="MEQ6890032.1"/>
    <property type="molecule type" value="Genomic_DNA"/>
</dbReference>
<dbReference type="EC" id="2.4.-.-" evidence="3"/>
<gene>
    <name evidence="3" type="ORF">ABE957_15260</name>
</gene>
<organism evidence="3 4">
    <name type="scientific">Halomonas pelophila</name>
    <dbReference type="NCBI Taxonomy" id="3151122"/>
    <lineage>
        <taxon>Bacteria</taxon>
        <taxon>Pseudomonadati</taxon>
        <taxon>Pseudomonadota</taxon>
        <taxon>Gammaproteobacteria</taxon>
        <taxon>Oceanospirillales</taxon>
        <taxon>Halomonadaceae</taxon>
        <taxon>Halomonas</taxon>
    </lineage>
</organism>
<dbReference type="SUPFAM" id="SSF53756">
    <property type="entry name" value="UDP-Glycosyltransferase/glycogen phosphorylase"/>
    <property type="match status" value="1"/>
</dbReference>
<dbReference type="GO" id="GO:0016757">
    <property type="term" value="F:glycosyltransferase activity"/>
    <property type="evidence" value="ECO:0007669"/>
    <property type="project" value="UniProtKB-KW"/>
</dbReference>
<dbReference type="InterPro" id="IPR001296">
    <property type="entry name" value="Glyco_trans_1"/>
</dbReference>
<comment type="caution">
    <text evidence="3">The sequence shown here is derived from an EMBL/GenBank/DDBJ whole genome shotgun (WGS) entry which is preliminary data.</text>
</comment>
<dbReference type="PANTHER" id="PTHR12526">
    <property type="entry name" value="GLYCOSYLTRANSFERASE"/>
    <property type="match status" value="1"/>
</dbReference>
<dbReference type="Gene3D" id="3.40.50.2000">
    <property type="entry name" value="Glycogen Phosphorylase B"/>
    <property type="match status" value="2"/>
</dbReference>
<evidence type="ECO:0000259" key="1">
    <source>
        <dbReference type="Pfam" id="PF00534"/>
    </source>
</evidence>
<dbReference type="Proteomes" id="UP001472978">
    <property type="component" value="Unassembled WGS sequence"/>
</dbReference>
<dbReference type="Pfam" id="PF00534">
    <property type="entry name" value="Glycos_transf_1"/>
    <property type="match status" value="1"/>
</dbReference>
<dbReference type="CDD" id="cd03820">
    <property type="entry name" value="GT4_AmsD-like"/>
    <property type="match status" value="1"/>
</dbReference>
<sequence>MKILVVAPSLRLGGLENSVSTMTSWLADAGHSLTLVLCYRGERFYELNDKIDVVEPGFSLSARGKVYFYLSWIRFVRHVIKSKRPDVILSYGDYHNSLVKLSSSFLQVPVVVTDRASPGLKFPLYMRLIRSLTYPKCSGVIAQTQRAALVKKELLKKGVKVKIIPNPVRSFEPSQKVDRKKVVLAVARHYHVKGLDRLIKAFSRLDAPEWELHIAGSLGPETQKLEKMVQGLGLSDRTKFLGSVSNMGLLYSSASVFVLPSRSEGFPNALIEAMSLGCPSIAFDINAGPSEIIQHGENGLIVEDGDIQEMSNAILQLIDNEGLRLSMGHNASKLSNDLNLKSIGEKYENFLKSFVVN</sequence>
<keyword evidence="3" id="KW-0328">Glycosyltransferase</keyword>
<proteinExistence type="predicted"/>
<dbReference type="RefSeq" id="WP_349759525.1">
    <property type="nucleotide sequence ID" value="NZ_JBEGCI010000015.1"/>
</dbReference>